<sequence>MDKKYPNYKLIFQDIIEKKFPDKKDICEPLLKKKTLSNIDIININKILFGKDQKEVLNQKHRSYDETSIFEILKFQKQNNLTNSDVARHYKLSKNTIAKWKKIFFGHDLG</sequence>
<dbReference type="Proteomes" id="UP000618240">
    <property type="component" value="Unassembled WGS sequence"/>
</dbReference>
<protein>
    <submittedName>
        <fullName evidence="1">Helix-turn-helix domain-containing protein</fullName>
    </submittedName>
</protein>
<dbReference type="RefSeq" id="WP_225688755.1">
    <property type="nucleotide sequence ID" value="NZ_JAERSE020000003.1"/>
</dbReference>
<accession>A0ABS8A2W3</accession>
<dbReference type="SUPFAM" id="SSF48295">
    <property type="entry name" value="TrpR-like"/>
    <property type="match status" value="1"/>
</dbReference>
<dbReference type="EMBL" id="JAERSE020000003">
    <property type="protein sequence ID" value="MCA6067788.1"/>
    <property type="molecule type" value="Genomic_DNA"/>
</dbReference>
<organism evidence="1 2">
    <name type="scientific">Chryseobacterium tagetis</name>
    <dbReference type="NCBI Taxonomy" id="2801334"/>
    <lineage>
        <taxon>Bacteria</taxon>
        <taxon>Pseudomonadati</taxon>
        <taxon>Bacteroidota</taxon>
        <taxon>Flavobacteriia</taxon>
        <taxon>Flavobacteriales</taxon>
        <taxon>Weeksellaceae</taxon>
        <taxon>Chryseobacterium group</taxon>
        <taxon>Chryseobacterium</taxon>
    </lineage>
</organism>
<evidence type="ECO:0000313" key="1">
    <source>
        <dbReference type="EMBL" id="MCA6067788.1"/>
    </source>
</evidence>
<reference evidence="1 2" key="1">
    <citation type="submission" date="2021-09" db="EMBL/GenBank/DDBJ databases">
        <title>Genome sequencing and assembly of Chryseobacterium sp. RG1.</title>
        <authorList>
            <person name="Chhetri G."/>
        </authorList>
    </citation>
    <scope>NUCLEOTIDE SEQUENCE [LARGE SCALE GENOMIC DNA]</scope>
    <source>
        <strain evidence="1 2">RG1</strain>
    </source>
</reference>
<proteinExistence type="predicted"/>
<evidence type="ECO:0000313" key="2">
    <source>
        <dbReference type="Proteomes" id="UP000618240"/>
    </source>
</evidence>
<dbReference type="InterPro" id="IPR010921">
    <property type="entry name" value="Trp_repressor/repl_initiator"/>
</dbReference>
<gene>
    <name evidence="1" type="ORF">JI747_011405</name>
</gene>
<keyword evidence="2" id="KW-1185">Reference proteome</keyword>
<name>A0ABS8A2W3_9FLAO</name>
<comment type="caution">
    <text evidence="1">The sequence shown here is derived from an EMBL/GenBank/DDBJ whole genome shotgun (WGS) entry which is preliminary data.</text>
</comment>